<dbReference type="HOGENOM" id="CLU_044348_11_0_7"/>
<reference evidence="2 3" key="1">
    <citation type="journal article" date="2009" name="Stand. Genomic Sci.">
        <title>Complete genome sequence of Desulfomicrobium baculatum type strain (X).</title>
        <authorList>
            <person name="Copeland A."/>
            <person name="Spring S."/>
            <person name="Goker M."/>
            <person name="Schneider S."/>
            <person name="Lapidus A."/>
            <person name="Del Rio T.G."/>
            <person name="Tice H."/>
            <person name="Cheng J.F."/>
            <person name="Chen F."/>
            <person name="Nolan M."/>
            <person name="Bruce D."/>
            <person name="Goodwin L."/>
            <person name="Pitluck S."/>
            <person name="Ivanova N."/>
            <person name="Mavrommatis K."/>
            <person name="Ovchinnikova G."/>
            <person name="Pati A."/>
            <person name="Chen A."/>
            <person name="Palaniappan K."/>
            <person name="Land M."/>
            <person name="Hauser L."/>
            <person name="Chang Y.J."/>
            <person name="Jeffries C.C."/>
            <person name="Meincke L."/>
            <person name="Sims D."/>
            <person name="Brettin T."/>
            <person name="Detter J.C."/>
            <person name="Han C."/>
            <person name="Chain P."/>
            <person name="Bristow J."/>
            <person name="Eisen J.A."/>
            <person name="Markowitz V."/>
            <person name="Hugenholtz P."/>
            <person name="Kyrpides N.C."/>
            <person name="Klenk H.P."/>
            <person name="Lucas S."/>
        </authorList>
    </citation>
    <scope>NUCLEOTIDE SEQUENCE [LARGE SCALE GENOMIC DNA]</scope>
    <source>
        <strain evidence="3">DSM 4028 / VKM B-1378 / X</strain>
    </source>
</reference>
<sequence>MYTITIRHWEAMTKINIISFNTLTFSEKSARRFFLDFCWKNHQRYCPACKNRKLYHLADGRRRCGRCGYTFHDFSRRYLSRCAFTSRQWLWFLKLFALDIAPASIAAEMEVSYATILKAADTVRRAIVAQALDAGRLYDAGIWPGPGNPLPTQEIVNAPVFGIIELGGVAICDLLPDLRAENLLHFKLNFCLKTASVGQVVYTAPYKQYLALVSCGSGLWPARYIKHADKRLPVEASPFWSFAKQRLRQMRGVPASHFPLYLKECELRYNSRNEDLIPVLAQALCAFVPRPDA</sequence>
<keyword evidence="3" id="KW-1185">Reference proteome</keyword>
<dbReference type="Pfam" id="PF12760">
    <property type="entry name" value="Zn_ribbon_IS1595"/>
    <property type="match status" value="1"/>
</dbReference>
<accession>C7LUC5</accession>
<gene>
    <name evidence="2" type="ordered locus">Dbac_1567</name>
</gene>
<dbReference type="eggNOG" id="COG3677">
    <property type="taxonomic scope" value="Bacteria"/>
</dbReference>
<dbReference type="Proteomes" id="UP000002216">
    <property type="component" value="Chromosome"/>
</dbReference>
<dbReference type="KEGG" id="dba:Dbac_1567"/>
<evidence type="ECO:0000313" key="2">
    <source>
        <dbReference type="EMBL" id="ACU89660.1"/>
    </source>
</evidence>
<evidence type="ECO:0000259" key="1">
    <source>
        <dbReference type="Pfam" id="PF12760"/>
    </source>
</evidence>
<feature type="domain" description="Transposase zinc-ribbon" evidence="1">
    <location>
        <begin position="26"/>
        <end position="70"/>
    </location>
</feature>
<dbReference type="EMBL" id="CP001629">
    <property type="protein sequence ID" value="ACU89660.1"/>
    <property type="molecule type" value="Genomic_DNA"/>
</dbReference>
<dbReference type="STRING" id="525897.Dbac_1567"/>
<dbReference type="AlphaFoldDB" id="C7LUC5"/>
<name>C7LUC5_DESBD</name>
<organism evidence="2 3">
    <name type="scientific">Desulfomicrobium baculatum (strain DSM 4028 / VKM B-1378 / X)</name>
    <name type="common">Desulfovibrio baculatus</name>
    <dbReference type="NCBI Taxonomy" id="525897"/>
    <lineage>
        <taxon>Bacteria</taxon>
        <taxon>Pseudomonadati</taxon>
        <taxon>Thermodesulfobacteriota</taxon>
        <taxon>Desulfovibrionia</taxon>
        <taxon>Desulfovibrionales</taxon>
        <taxon>Desulfomicrobiaceae</taxon>
        <taxon>Desulfomicrobium</taxon>
    </lineage>
</organism>
<evidence type="ECO:0000313" key="3">
    <source>
        <dbReference type="Proteomes" id="UP000002216"/>
    </source>
</evidence>
<dbReference type="InterPro" id="IPR024442">
    <property type="entry name" value="Transposase_Zn_ribbon"/>
</dbReference>
<proteinExistence type="predicted"/>
<protein>
    <submittedName>
        <fullName evidence="2">Transposase, putative</fullName>
    </submittedName>
</protein>